<gene>
    <name evidence="2" type="ORF">P691DRAFT_672269</name>
</gene>
<dbReference type="InterPro" id="IPR011009">
    <property type="entry name" value="Kinase-like_dom_sf"/>
</dbReference>
<dbReference type="EMBL" id="MU151217">
    <property type="protein sequence ID" value="KAF9447055.1"/>
    <property type="molecule type" value="Genomic_DNA"/>
</dbReference>
<evidence type="ECO:0000313" key="2">
    <source>
        <dbReference type="EMBL" id="KAF9447055.1"/>
    </source>
</evidence>
<protein>
    <recommendedName>
        <fullName evidence="1">Aminoglycoside phosphotransferase domain-containing protein</fullName>
    </recommendedName>
</protein>
<proteinExistence type="predicted"/>
<dbReference type="Pfam" id="PF01636">
    <property type="entry name" value="APH"/>
    <property type="match status" value="1"/>
</dbReference>
<accession>A0A9P6C2V5</accession>
<dbReference type="Proteomes" id="UP000807342">
    <property type="component" value="Unassembled WGS sequence"/>
</dbReference>
<organism evidence="2 3">
    <name type="scientific">Macrolepiota fuliginosa MF-IS2</name>
    <dbReference type="NCBI Taxonomy" id="1400762"/>
    <lineage>
        <taxon>Eukaryota</taxon>
        <taxon>Fungi</taxon>
        <taxon>Dikarya</taxon>
        <taxon>Basidiomycota</taxon>
        <taxon>Agaricomycotina</taxon>
        <taxon>Agaricomycetes</taxon>
        <taxon>Agaricomycetidae</taxon>
        <taxon>Agaricales</taxon>
        <taxon>Agaricineae</taxon>
        <taxon>Agaricaceae</taxon>
        <taxon>Macrolepiota</taxon>
    </lineage>
</organism>
<dbReference type="PANTHER" id="PTHR21310">
    <property type="entry name" value="AMINOGLYCOSIDE PHOSPHOTRANSFERASE-RELATED-RELATED"/>
    <property type="match status" value="1"/>
</dbReference>
<name>A0A9P6C2V5_9AGAR</name>
<dbReference type="InterPro" id="IPR051678">
    <property type="entry name" value="AGP_Transferase"/>
</dbReference>
<evidence type="ECO:0000259" key="1">
    <source>
        <dbReference type="Pfam" id="PF01636"/>
    </source>
</evidence>
<dbReference type="OrthoDB" id="2906425at2759"/>
<sequence>MLPVSGVKPLFPPALLQKNLLPCPLVGRLSSTLTKRICFYIHEWLLIPLSTWYCRMSGVQMQPSVFPLPFGLVLKRNPRLREQEGLAMNLARAMGVPAPRFISFGEPPACYKDSFVFPSLLMTQLPGTELDAVIDHVDLEVVREDLAHTLSLMRRFASPWGEPICGVDGGPVAGPLVPGSPLPISADEAAFQQLFRVMGNFTGATGRTRDVIALAEKFFARPPHAIVFTHGDLNPHNIMVNTDGHVCGIFDWEAAAWLPDYWEVSVTAVYRGRPWGEFMDEKVTSGLYAEDTKGYRHVFALTQDALSF</sequence>
<dbReference type="AlphaFoldDB" id="A0A9P6C2V5"/>
<evidence type="ECO:0000313" key="3">
    <source>
        <dbReference type="Proteomes" id="UP000807342"/>
    </source>
</evidence>
<feature type="domain" description="Aminoglycoside phosphotransferase" evidence="1">
    <location>
        <begin position="78"/>
        <end position="283"/>
    </location>
</feature>
<dbReference type="PANTHER" id="PTHR21310:SF55">
    <property type="entry name" value="AMINOGLYCOSIDE PHOSPHOTRANSFERASE DOMAIN-CONTAINING PROTEIN"/>
    <property type="match status" value="1"/>
</dbReference>
<dbReference type="SUPFAM" id="SSF56112">
    <property type="entry name" value="Protein kinase-like (PK-like)"/>
    <property type="match status" value="1"/>
</dbReference>
<dbReference type="InterPro" id="IPR002575">
    <property type="entry name" value="Aminoglycoside_PTrfase"/>
</dbReference>
<comment type="caution">
    <text evidence="2">The sequence shown here is derived from an EMBL/GenBank/DDBJ whole genome shotgun (WGS) entry which is preliminary data.</text>
</comment>
<dbReference type="Gene3D" id="3.90.1200.10">
    <property type="match status" value="1"/>
</dbReference>
<reference evidence="2" key="1">
    <citation type="submission" date="2020-11" db="EMBL/GenBank/DDBJ databases">
        <authorList>
            <consortium name="DOE Joint Genome Institute"/>
            <person name="Ahrendt S."/>
            <person name="Riley R."/>
            <person name="Andreopoulos W."/>
            <person name="Labutti K."/>
            <person name="Pangilinan J."/>
            <person name="Ruiz-Duenas F.J."/>
            <person name="Barrasa J.M."/>
            <person name="Sanchez-Garcia M."/>
            <person name="Camarero S."/>
            <person name="Miyauchi S."/>
            <person name="Serrano A."/>
            <person name="Linde D."/>
            <person name="Babiker R."/>
            <person name="Drula E."/>
            <person name="Ayuso-Fernandez I."/>
            <person name="Pacheco R."/>
            <person name="Padilla G."/>
            <person name="Ferreira P."/>
            <person name="Barriuso J."/>
            <person name="Kellner H."/>
            <person name="Castanera R."/>
            <person name="Alfaro M."/>
            <person name="Ramirez L."/>
            <person name="Pisabarro A.G."/>
            <person name="Kuo A."/>
            <person name="Tritt A."/>
            <person name="Lipzen A."/>
            <person name="He G."/>
            <person name="Yan M."/>
            <person name="Ng V."/>
            <person name="Cullen D."/>
            <person name="Martin F."/>
            <person name="Rosso M.-N."/>
            <person name="Henrissat B."/>
            <person name="Hibbett D."/>
            <person name="Martinez A.T."/>
            <person name="Grigoriev I.V."/>
        </authorList>
    </citation>
    <scope>NUCLEOTIDE SEQUENCE</scope>
    <source>
        <strain evidence="2">MF-IS2</strain>
    </source>
</reference>
<keyword evidence="3" id="KW-1185">Reference proteome</keyword>